<dbReference type="Pfam" id="PF00743">
    <property type="entry name" value="FMO-like"/>
    <property type="match status" value="3"/>
</dbReference>
<feature type="non-terminal residue" evidence="8">
    <location>
        <position position="1"/>
    </location>
</feature>
<organism evidence="8 9">
    <name type="scientific">Elysia chlorotica</name>
    <name type="common">Eastern emerald elysia</name>
    <name type="synonym">Sea slug</name>
    <dbReference type="NCBI Taxonomy" id="188477"/>
    <lineage>
        <taxon>Eukaryota</taxon>
        <taxon>Metazoa</taxon>
        <taxon>Spiralia</taxon>
        <taxon>Lophotrochozoa</taxon>
        <taxon>Mollusca</taxon>
        <taxon>Gastropoda</taxon>
        <taxon>Heterobranchia</taxon>
        <taxon>Euthyneura</taxon>
        <taxon>Panpulmonata</taxon>
        <taxon>Sacoglossa</taxon>
        <taxon>Placobranchoidea</taxon>
        <taxon>Plakobranchidae</taxon>
        <taxon>Elysia</taxon>
    </lineage>
</organism>
<keyword evidence="9" id="KW-1185">Reference proteome</keyword>
<gene>
    <name evidence="8" type="ORF">EGW08_022431</name>
</gene>
<protein>
    <recommendedName>
        <fullName evidence="10">Flavin-containing monooxygenase</fullName>
    </recommendedName>
</protein>
<dbReference type="PRINTS" id="PR00370">
    <property type="entry name" value="FMOXYGENASE"/>
</dbReference>
<keyword evidence="7" id="KW-1133">Transmembrane helix</keyword>
<comment type="similarity">
    <text evidence="2">Belongs to the FMO family.</text>
</comment>
<keyword evidence="4" id="KW-0274">FAD</keyword>
<dbReference type="InterPro" id="IPR020946">
    <property type="entry name" value="Flavin_mOase-like"/>
</dbReference>
<keyword evidence="6" id="KW-0560">Oxidoreductase</keyword>
<accession>A0A433SL18</accession>
<evidence type="ECO:0000313" key="8">
    <source>
        <dbReference type="EMBL" id="RUS69810.1"/>
    </source>
</evidence>
<evidence type="ECO:0000256" key="7">
    <source>
        <dbReference type="SAM" id="Phobius"/>
    </source>
</evidence>
<feature type="non-terminal residue" evidence="8">
    <location>
        <position position="444"/>
    </location>
</feature>
<comment type="caution">
    <text evidence="8">The sequence shown here is derived from an EMBL/GenBank/DDBJ whole genome shotgun (WGS) entry which is preliminary data.</text>
</comment>
<evidence type="ECO:0008006" key="10">
    <source>
        <dbReference type="Google" id="ProtNLM"/>
    </source>
</evidence>
<dbReference type="FunFam" id="3.50.50.60:FF:000023">
    <property type="entry name" value="Dimethylaniline monooxygenase [N-oxide-forming]"/>
    <property type="match status" value="1"/>
</dbReference>
<dbReference type="GO" id="GO:0050661">
    <property type="term" value="F:NADP binding"/>
    <property type="evidence" value="ECO:0007669"/>
    <property type="project" value="InterPro"/>
</dbReference>
<evidence type="ECO:0000256" key="6">
    <source>
        <dbReference type="ARBA" id="ARBA00023002"/>
    </source>
</evidence>
<dbReference type="PIRSF" id="PIRSF000332">
    <property type="entry name" value="FMO"/>
    <property type="match status" value="1"/>
</dbReference>
<comment type="cofactor">
    <cofactor evidence="1">
        <name>FAD</name>
        <dbReference type="ChEBI" id="CHEBI:57692"/>
    </cofactor>
</comment>
<dbReference type="Gene3D" id="3.50.50.60">
    <property type="entry name" value="FAD/NAD(P)-binding domain"/>
    <property type="match status" value="2"/>
</dbReference>
<feature type="transmembrane region" description="Helical" evidence="7">
    <location>
        <begin position="422"/>
        <end position="443"/>
    </location>
</feature>
<dbReference type="AlphaFoldDB" id="A0A433SL18"/>
<dbReference type="PANTHER" id="PTHR23023">
    <property type="entry name" value="DIMETHYLANILINE MONOOXYGENASE"/>
    <property type="match status" value="1"/>
</dbReference>
<dbReference type="Proteomes" id="UP000271974">
    <property type="component" value="Unassembled WGS sequence"/>
</dbReference>
<name>A0A433SL18_ELYCH</name>
<dbReference type="EMBL" id="RQTK01001569">
    <property type="protein sequence ID" value="RUS69810.1"/>
    <property type="molecule type" value="Genomic_DNA"/>
</dbReference>
<keyword evidence="7" id="KW-0812">Transmembrane</keyword>
<dbReference type="InterPro" id="IPR000960">
    <property type="entry name" value="Flavin_mOase"/>
</dbReference>
<keyword evidence="5" id="KW-0521">NADP</keyword>
<dbReference type="OrthoDB" id="66881at2759"/>
<dbReference type="InterPro" id="IPR050346">
    <property type="entry name" value="FMO-like"/>
</dbReference>
<dbReference type="GO" id="GO:0050660">
    <property type="term" value="F:flavin adenine dinucleotide binding"/>
    <property type="evidence" value="ECO:0007669"/>
    <property type="project" value="InterPro"/>
</dbReference>
<dbReference type="InterPro" id="IPR036188">
    <property type="entry name" value="FAD/NAD-bd_sf"/>
</dbReference>
<evidence type="ECO:0000256" key="4">
    <source>
        <dbReference type="ARBA" id="ARBA00022827"/>
    </source>
</evidence>
<evidence type="ECO:0000256" key="5">
    <source>
        <dbReference type="ARBA" id="ARBA00022857"/>
    </source>
</evidence>
<proteinExistence type="inferred from homology"/>
<sequence length="444" mass="50532">CLDEGLVPVCFERTAAFGGLWRYTDIPGEGQGCVMKSTVINVSKEMMSYSDFPTPRESPVFMHNTQVLHYFKKYTEHFNLEKHIVYNTEVLWVTKAGDFSKSGQWSIRTRDVNSSEKFCLILLHVTFPHHPTHTRSAHWYITHALVKLLINNSHCFNPHTHTHTQYNYNYGIRAVNKSLIPLLVSCTNCLGYQGFDKAFTDVPLQPRYGPLHQHPMVNDDMPNRILCGAVQVKTDVSRFTRTGVQFVDGTAESDIDLVVLATGYSFGFPFVDKELIDVQDNQVHLYRNVFPPDLSRHTMAFIGCVQPFGAVCPVAEMQCRAAVRVFKVSVKISIGHSRSVWQIFIGHSRSSVPPPPPPPPGHLLKTDPLLALKVFFGPFTPYQYRLYGPGRWSGARAAINEQWGRTFEPLKTKSVPVSENMFWSQVFRFVVIITAMLFFRWLVS</sequence>
<evidence type="ECO:0000313" key="9">
    <source>
        <dbReference type="Proteomes" id="UP000271974"/>
    </source>
</evidence>
<reference evidence="8 9" key="1">
    <citation type="submission" date="2019-01" db="EMBL/GenBank/DDBJ databases">
        <title>A draft genome assembly of the solar-powered sea slug Elysia chlorotica.</title>
        <authorList>
            <person name="Cai H."/>
            <person name="Li Q."/>
            <person name="Fang X."/>
            <person name="Li J."/>
            <person name="Curtis N.E."/>
            <person name="Altenburger A."/>
            <person name="Shibata T."/>
            <person name="Feng M."/>
            <person name="Maeda T."/>
            <person name="Schwartz J.A."/>
            <person name="Shigenobu S."/>
            <person name="Lundholm N."/>
            <person name="Nishiyama T."/>
            <person name="Yang H."/>
            <person name="Hasebe M."/>
            <person name="Li S."/>
            <person name="Pierce S.K."/>
            <person name="Wang J."/>
        </authorList>
    </citation>
    <scope>NUCLEOTIDE SEQUENCE [LARGE SCALE GENOMIC DNA]</scope>
    <source>
        <strain evidence="8">EC2010</strain>
        <tissue evidence="8">Whole organism of an adult</tissue>
    </source>
</reference>
<keyword evidence="3" id="KW-0285">Flavoprotein</keyword>
<dbReference type="GO" id="GO:0004499">
    <property type="term" value="F:N,N-dimethylaniline monooxygenase activity"/>
    <property type="evidence" value="ECO:0007669"/>
    <property type="project" value="InterPro"/>
</dbReference>
<dbReference type="SUPFAM" id="SSF51905">
    <property type="entry name" value="FAD/NAD(P)-binding domain"/>
    <property type="match status" value="2"/>
</dbReference>
<evidence type="ECO:0000256" key="1">
    <source>
        <dbReference type="ARBA" id="ARBA00001974"/>
    </source>
</evidence>
<keyword evidence="7" id="KW-0472">Membrane</keyword>
<evidence type="ECO:0000256" key="2">
    <source>
        <dbReference type="ARBA" id="ARBA00009183"/>
    </source>
</evidence>
<dbReference type="STRING" id="188477.A0A433SL18"/>
<evidence type="ECO:0000256" key="3">
    <source>
        <dbReference type="ARBA" id="ARBA00022630"/>
    </source>
</evidence>